<dbReference type="InterPro" id="IPR051545">
    <property type="entry name" value="NAD(P)H_dehydrogenase_qn"/>
</dbReference>
<sequence length="191" mass="21368">MRCILVLNGHPHNDADHYVHALASAYAASASERHEVRRVDLAKLDFPILRNPADWISGELPEGLKEAMDALIWADHVVILYPLWMGEMPALLKAMLEQLARPGIAIERLENGSYKKLLKGKSGRLIVTMGMPSRIYSVWFRAHSVKSLKRSILGFAGISPVKVSLVGNVEGSSAHRKKWLRKVERLGWRGS</sequence>
<dbReference type="InterPro" id="IPR003680">
    <property type="entry name" value="Flavodoxin_fold"/>
</dbReference>
<evidence type="ECO:0000256" key="1">
    <source>
        <dbReference type="ARBA" id="ARBA00006252"/>
    </source>
</evidence>
<dbReference type="Proteomes" id="UP000824280">
    <property type="component" value="Chromosome"/>
</dbReference>
<accession>A0ABX8ZFD1</accession>
<gene>
    <name evidence="4" type="ORF">K3166_11925</name>
</gene>
<keyword evidence="5" id="KW-1185">Reference proteome</keyword>
<dbReference type="InterPro" id="IPR029039">
    <property type="entry name" value="Flavoprotein-like_sf"/>
</dbReference>
<evidence type="ECO:0000259" key="3">
    <source>
        <dbReference type="Pfam" id="PF02525"/>
    </source>
</evidence>
<proteinExistence type="inferred from homology"/>
<dbReference type="RefSeq" id="WP_221422425.1">
    <property type="nucleotide sequence ID" value="NZ_CP081297.1"/>
</dbReference>
<keyword evidence="2" id="KW-0560">Oxidoreductase</keyword>
<dbReference type="PANTHER" id="PTHR10204">
    <property type="entry name" value="NAD P H OXIDOREDUCTASE-RELATED"/>
    <property type="match status" value="1"/>
</dbReference>
<protein>
    <submittedName>
        <fullName evidence="4">NAD(P)H-dependent oxidoreductase</fullName>
    </submittedName>
</protein>
<evidence type="ECO:0000256" key="2">
    <source>
        <dbReference type="ARBA" id="ARBA00023002"/>
    </source>
</evidence>
<name>A0ABX8ZFD1_9SPHN</name>
<dbReference type="PANTHER" id="PTHR10204:SF34">
    <property type="entry name" value="NAD(P)H DEHYDROGENASE [QUINONE] 1 ISOFORM 1"/>
    <property type="match status" value="1"/>
</dbReference>
<dbReference type="Gene3D" id="3.40.50.360">
    <property type="match status" value="1"/>
</dbReference>
<reference evidence="4 5" key="1">
    <citation type="submission" date="2021-08" db="EMBL/GenBank/DDBJ databases">
        <title>Comparative Genomics Analysis of the Genus Qipengyuania Reveals Extensive Genetic Diversity and Metabolic Versatility, Including the Description of Fifteen Novel Species.</title>
        <authorList>
            <person name="Liu Y."/>
        </authorList>
    </citation>
    <scope>NUCLEOTIDE SEQUENCE [LARGE SCALE GENOMIC DNA]</scope>
    <source>
        <strain evidence="4 5">1XM2-8</strain>
    </source>
</reference>
<dbReference type="EMBL" id="CP081297">
    <property type="protein sequence ID" value="QZD86884.1"/>
    <property type="molecule type" value="Genomic_DNA"/>
</dbReference>
<dbReference type="SUPFAM" id="SSF52218">
    <property type="entry name" value="Flavoproteins"/>
    <property type="match status" value="1"/>
</dbReference>
<evidence type="ECO:0000313" key="5">
    <source>
        <dbReference type="Proteomes" id="UP000824280"/>
    </source>
</evidence>
<organism evidence="4 5">
    <name type="scientific">Qipengyuania psychrotolerans</name>
    <dbReference type="NCBI Taxonomy" id="2867238"/>
    <lineage>
        <taxon>Bacteria</taxon>
        <taxon>Pseudomonadati</taxon>
        <taxon>Pseudomonadota</taxon>
        <taxon>Alphaproteobacteria</taxon>
        <taxon>Sphingomonadales</taxon>
        <taxon>Erythrobacteraceae</taxon>
        <taxon>Qipengyuania</taxon>
    </lineage>
</organism>
<comment type="similarity">
    <text evidence="1">Belongs to the NAD(P)H dehydrogenase (quinone) family.</text>
</comment>
<feature type="domain" description="Flavodoxin-like fold" evidence="3">
    <location>
        <begin position="4"/>
        <end position="176"/>
    </location>
</feature>
<dbReference type="Pfam" id="PF02525">
    <property type="entry name" value="Flavodoxin_2"/>
    <property type="match status" value="1"/>
</dbReference>
<evidence type="ECO:0000313" key="4">
    <source>
        <dbReference type="EMBL" id="QZD86884.1"/>
    </source>
</evidence>